<sequence length="410" mass="42990">MATDAAPIPALRRLIPAPSTREPGNAETRILGQFAIFLGAGYLAYLIITSGYFAAAFDVSALWWSIPATVGVFASGIAIGVAGLMRSVHAIRVTTTVALLVFLVAIAVWPLAWNGGLIDDPHGLWFVQFNGLPALAAALVWRVPRSMLYLLAVVVVAAFDNYLVRTPAVSSPLLTEMAFAWGFCLVPVAAALMGFRTARLLDHTREQAYGVARAAAAAQAVATERARFNALTHDGVMATLLAAARQGNSPAVMAQAQSTIDNLHRIDAEFVVDDDLDPRASAALIRNSIAEVDQSIPTTVDGLDLTADTVGYPPEVVRTVAAAAAEAARNTVRHAAASTGRRAHVTFSTEEITVTVSDDGPGFELRSVPAHRMGIAVSIVGRMSGLSGGTADIVSAPGSGTVVTLRWVAT</sequence>
<dbReference type="InterPro" id="IPR036890">
    <property type="entry name" value="HATPase_C_sf"/>
</dbReference>
<accession>A0ABQ1UN33</accession>
<feature type="transmembrane region" description="Helical" evidence="1">
    <location>
        <begin position="148"/>
        <end position="165"/>
    </location>
</feature>
<dbReference type="SUPFAM" id="SSF55874">
    <property type="entry name" value="ATPase domain of HSP90 chaperone/DNA topoisomerase II/histidine kinase"/>
    <property type="match status" value="1"/>
</dbReference>
<feature type="transmembrane region" description="Helical" evidence="1">
    <location>
        <begin position="124"/>
        <end position="141"/>
    </location>
</feature>
<evidence type="ECO:0000259" key="2">
    <source>
        <dbReference type="Pfam" id="PF02518"/>
    </source>
</evidence>
<reference evidence="4" key="1">
    <citation type="journal article" date="2019" name="Int. J. Syst. Evol. Microbiol.">
        <title>The Global Catalogue of Microorganisms (GCM) 10K type strain sequencing project: providing services to taxonomists for standard genome sequencing and annotation.</title>
        <authorList>
            <consortium name="The Broad Institute Genomics Platform"/>
            <consortium name="The Broad Institute Genome Sequencing Center for Infectious Disease"/>
            <person name="Wu L."/>
            <person name="Ma J."/>
        </authorList>
    </citation>
    <scope>NUCLEOTIDE SEQUENCE [LARGE SCALE GENOMIC DNA]</scope>
    <source>
        <strain evidence="4">CCM 7855</strain>
    </source>
</reference>
<feature type="transmembrane region" description="Helical" evidence="1">
    <location>
        <begin position="61"/>
        <end position="84"/>
    </location>
</feature>
<evidence type="ECO:0000313" key="4">
    <source>
        <dbReference type="Proteomes" id="UP000632454"/>
    </source>
</evidence>
<feature type="domain" description="Histidine kinase/HSP90-like ATPase" evidence="2">
    <location>
        <begin position="322"/>
        <end position="406"/>
    </location>
</feature>
<gene>
    <name evidence="3" type="ORF">GCM10007298_18380</name>
</gene>
<dbReference type="Proteomes" id="UP000632454">
    <property type="component" value="Unassembled WGS sequence"/>
</dbReference>
<feature type="transmembrane region" description="Helical" evidence="1">
    <location>
        <begin position="177"/>
        <end position="195"/>
    </location>
</feature>
<keyword evidence="1" id="KW-0472">Membrane</keyword>
<feature type="transmembrane region" description="Helical" evidence="1">
    <location>
        <begin position="91"/>
        <end position="112"/>
    </location>
</feature>
<protein>
    <recommendedName>
        <fullName evidence="2">Histidine kinase/HSP90-like ATPase domain-containing protein</fullName>
    </recommendedName>
</protein>
<keyword evidence="4" id="KW-1185">Reference proteome</keyword>
<proteinExistence type="predicted"/>
<organism evidence="3 4">
    <name type="scientific">Williamsia phyllosphaerae</name>
    <dbReference type="NCBI Taxonomy" id="885042"/>
    <lineage>
        <taxon>Bacteria</taxon>
        <taxon>Bacillati</taxon>
        <taxon>Actinomycetota</taxon>
        <taxon>Actinomycetes</taxon>
        <taxon>Mycobacteriales</taxon>
        <taxon>Nocardiaceae</taxon>
        <taxon>Williamsia</taxon>
    </lineage>
</organism>
<evidence type="ECO:0000256" key="1">
    <source>
        <dbReference type="SAM" id="Phobius"/>
    </source>
</evidence>
<keyword evidence="1" id="KW-0812">Transmembrane</keyword>
<name>A0ABQ1UN33_9NOCA</name>
<dbReference type="RefSeq" id="WP_188488935.1">
    <property type="nucleotide sequence ID" value="NZ_BMCS01000001.1"/>
</dbReference>
<dbReference type="Gene3D" id="3.30.565.10">
    <property type="entry name" value="Histidine kinase-like ATPase, C-terminal domain"/>
    <property type="match status" value="1"/>
</dbReference>
<keyword evidence="1" id="KW-1133">Transmembrane helix</keyword>
<comment type="caution">
    <text evidence="3">The sequence shown here is derived from an EMBL/GenBank/DDBJ whole genome shotgun (WGS) entry which is preliminary data.</text>
</comment>
<feature type="transmembrane region" description="Helical" evidence="1">
    <location>
        <begin position="34"/>
        <end position="55"/>
    </location>
</feature>
<dbReference type="InterPro" id="IPR003594">
    <property type="entry name" value="HATPase_dom"/>
</dbReference>
<dbReference type="EMBL" id="BMCS01000001">
    <property type="protein sequence ID" value="GGF22747.1"/>
    <property type="molecule type" value="Genomic_DNA"/>
</dbReference>
<dbReference type="Pfam" id="PF02518">
    <property type="entry name" value="HATPase_c"/>
    <property type="match status" value="1"/>
</dbReference>
<evidence type="ECO:0000313" key="3">
    <source>
        <dbReference type="EMBL" id="GGF22747.1"/>
    </source>
</evidence>